<protein>
    <submittedName>
        <fullName evidence="1">Uncharacterized protein</fullName>
    </submittedName>
</protein>
<comment type="caution">
    <text evidence="1">The sequence shown here is derived from an EMBL/GenBank/DDBJ whole genome shotgun (WGS) entry which is preliminary data.</text>
</comment>
<reference evidence="1 2" key="1">
    <citation type="submission" date="2019-02" db="EMBL/GenBank/DDBJ databases">
        <title>Deep-cultivation of Planctomycetes and their phenomic and genomic characterization uncovers novel biology.</title>
        <authorList>
            <person name="Wiegand S."/>
            <person name="Jogler M."/>
            <person name="Boedeker C."/>
            <person name="Pinto D."/>
            <person name="Vollmers J."/>
            <person name="Rivas-Marin E."/>
            <person name="Kohn T."/>
            <person name="Peeters S.H."/>
            <person name="Heuer A."/>
            <person name="Rast P."/>
            <person name="Oberbeckmann S."/>
            <person name="Bunk B."/>
            <person name="Jeske O."/>
            <person name="Meyerdierks A."/>
            <person name="Storesund J.E."/>
            <person name="Kallscheuer N."/>
            <person name="Luecker S."/>
            <person name="Lage O.M."/>
            <person name="Pohl T."/>
            <person name="Merkel B.J."/>
            <person name="Hornburger P."/>
            <person name="Mueller R.-W."/>
            <person name="Bruemmer F."/>
            <person name="Labrenz M."/>
            <person name="Spormann A.M."/>
            <person name="Op Den Camp H."/>
            <person name="Overmann J."/>
            <person name="Amann R."/>
            <person name="Jetten M.S.M."/>
            <person name="Mascher T."/>
            <person name="Medema M.H."/>
            <person name="Devos D.P."/>
            <person name="Kaster A.-K."/>
            <person name="Ovreas L."/>
            <person name="Rohde M."/>
            <person name="Galperin M.Y."/>
            <person name="Jogler C."/>
        </authorList>
    </citation>
    <scope>NUCLEOTIDE SEQUENCE [LARGE SCALE GENOMIC DNA]</scope>
    <source>
        <strain evidence="1 2">Poly51</strain>
    </source>
</reference>
<dbReference type="EMBL" id="SJPW01000029">
    <property type="protein sequence ID" value="TWU41697.1"/>
    <property type="molecule type" value="Genomic_DNA"/>
</dbReference>
<proteinExistence type="predicted"/>
<gene>
    <name evidence="1" type="ORF">Poly51_63790</name>
</gene>
<accession>A0A5C6E152</accession>
<dbReference type="Proteomes" id="UP000318288">
    <property type="component" value="Unassembled WGS sequence"/>
</dbReference>
<sequence>MAPFVFSHRASPLARESAFRLPSVAVPDPLTVGNARNLPTDTTPAILWNGGHNCPTLIQCSIQCNGITTACTGVAVVRFSRNHDVRRHPVMPTVIGTKPWSCDATFVTSIVNRMCRNLTGPNRFTKRSVN</sequence>
<evidence type="ECO:0000313" key="1">
    <source>
        <dbReference type="EMBL" id="TWU41697.1"/>
    </source>
</evidence>
<evidence type="ECO:0000313" key="2">
    <source>
        <dbReference type="Proteomes" id="UP000318288"/>
    </source>
</evidence>
<dbReference type="AlphaFoldDB" id="A0A5C6E152"/>
<name>A0A5C6E152_9BACT</name>
<keyword evidence="2" id="KW-1185">Reference proteome</keyword>
<organism evidence="1 2">
    <name type="scientific">Rubripirellula tenax</name>
    <dbReference type="NCBI Taxonomy" id="2528015"/>
    <lineage>
        <taxon>Bacteria</taxon>
        <taxon>Pseudomonadati</taxon>
        <taxon>Planctomycetota</taxon>
        <taxon>Planctomycetia</taxon>
        <taxon>Pirellulales</taxon>
        <taxon>Pirellulaceae</taxon>
        <taxon>Rubripirellula</taxon>
    </lineage>
</organism>